<keyword evidence="4" id="KW-1185">Reference proteome</keyword>
<feature type="chain" id="PRO_5047544175" description="Alginate lyase 2 domain-containing protein" evidence="1">
    <location>
        <begin position="29"/>
        <end position="271"/>
    </location>
</feature>
<proteinExistence type="predicted"/>
<feature type="signal peptide" evidence="1">
    <location>
        <begin position="1"/>
        <end position="28"/>
    </location>
</feature>
<dbReference type="Proteomes" id="UP000717634">
    <property type="component" value="Unassembled WGS sequence"/>
</dbReference>
<comment type="caution">
    <text evidence="3">The sequence shown here is derived from an EMBL/GenBank/DDBJ whole genome shotgun (WGS) entry which is preliminary data.</text>
</comment>
<keyword evidence="1" id="KW-0732">Signal</keyword>
<dbReference type="InterPro" id="IPR013320">
    <property type="entry name" value="ConA-like_dom_sf"/>
</dbReference>
<dbReference type="Pfam" id="PF08787">
    <property type="entry name" value="Alginate_lyase2"/>
    <property type="match status" value="1"/>
</dbReference>
<dbReference type="RefSeq" id="WP_168674571.1">
    <property type="nucleotide sequence ID" value="NZ_JAAVTK010000012.1"/>
</dbReference>
<dbReference type="PROSITE" id="PS51257">
    <property type="entry name" value="PROKAR_LIPOPROTEIN"/>
    <property type="match status" value="1"/>
</dbReference>
<dbReference type="SUPFAM" id="SSF49899">
    <property type="entry name" value="Concanavalin A-like lectins/glucanases"/>
    <property type="match status" value="1"/>
</dbReference>
<name>A0ABX1HM75_9BACT</name>
<accession>A0ABX1HM75</accession>
<organism evidence="3 4">
    <name type="scientific">Hymenobacter artigasi</name>
    <dbReference type="NCBI Taxonomy" id="2719616"/>
    <lineage>
        <taxon>Bacteria</taxon>
        <taxon>Pseudomonadati</taxon>
        <taxon>Bacteroidota</taxon>
        <taxon>Cytophagia</taxon>
        <taxon>Cytophagales</taxon>
        <taxon>Hymenobacteraceae</taxon>
        <taxon>Hymenobacter</taxon>
    </lineage>
</organism>
<evidence type="ECO:0000256" key="1">
    <source>
        <dbReference type="SAM" id="SignalP"/>
    </source>
</evidence>
<gene>
    <name evidence="3" type="ORF">HBN54_003601</name>
</gene>
<evidence type="ECO:0000313" key="3">
    <source>
        <dbReference type="EMBL" id="NKI90989.1"/>
    </source>
</evidence>
<reference evidence="3 4" key="1">
    <citation type="submission" date="2020-03" db="EMBL/GenBank/DDBJ databases">
        <title>Genomic Encyclopedia of Type Strains, Phase IV (KMG-V): Genome sequencing to study the core and pangenomes of soil and plant-associated prokaryotes.</title>
        <authorList>
            <person name="Whitman W."/>
        </authorList>
    </citation>
    <scope>NUCLEOTIDE SEQUENCE [LARGE SCALE GENOMIC DNA]</scope>
    <source>
        <strain evidence="3 4">1B</strain>
    </source>
</reference>
<dbReference type="Gene3D" id="2.60.120.200">
    <property type="match status" value="1"/>
</dbReference>
<feature type="domain" description="Alginate lyase 2" evidence="2">
    <location>
        <begin position="50"/>
        <end position="270"/>
    </location>
</feature>
<sequence length="271" mass="29706">MRFAFVPHYRQVAGWLLLPALLACSTAASVPPATPATPPAAALLYPAQVLNLEAWKVTLPENTAHAGDPVDEVFRPELDTYAHPTFFHLNDAKDAVVFRAYVDAPTTKGSGYPRCELREMTAPATSDKLKAVWGSATGTHTMLIDQAVTHLPDVKKHVVVGQIHDADDDVIVFRLEDRKLFVDLNGTQGPILTSSYVLGTRFTVQFSVANNKTDCYYNGTKVYTYNKAFAGAYFKAGVYVQSSCQNSKKVAGEPCTSYGEVQIYNLQVTHQ</sequence>
<evidence type="ECO:0000259" key="2">
    <source>
        <dbReference type="Pfam" id="PF08787"/>
    </source>
</evidence>
<dbReference type="EMBL" id="JAAVTK010000012">
    <property type="protein sequence ID" value="NKI90989.1"/>
    <property type="molecule type" value="Genomic_DNA"/>
</dbReference>
<protein>
    <recommendedName>
        <fullName evidence="2">Alginate lyase 2 domain-containing protein</fullName>
    </recommendedName>
</protein>
<evidence type="ECO:0000313" key="4">
    <source>
        <dbReference type="Proteomes" id="UP000717634"/>
    </source>
</evidence>
<dbReference type="InterPro" id="IPR014895">
    <property type="entry name" value="Alginate_lyase_2"/>
</dbReference>